<keyword evidence="3" id="KW-1185">Reference proteome</keyword>
<organism evidence="2 3">
    <name type="scientific">Maribacter aquivivus</name>
    <dbReference type="NCBI Taxonomy" id="228958"/>
    <lineage>
        <taxon>Bacteria</taxon>
        <taxon>Pseudomonadati</taxon>
        <taxon>Bacteroidota</taxon>
        <taxon>Flavobacteriia</taxon>
        <taxon>Flavobacteriales</taxon>
        <taxon>Flavobacteriaceae</taxon>
        <taxon>Maribacter</taxon>
    </lineage>
</organism>
<proteinExistence type="predicted"/>
<dbReference type="EMBL" id="FQZX01000003">
    <property type="protein sequence ID" value="SHK68996.1"/>
    <property type="molecule type" value="Genomic_DNA"/>
</dbReference>
<dbReference type="InterPro" id="IPR036116">
    <property type="entry name" value="FN3_sf"/>
</dbReference>
<dbReference type="OrthoDB" id="658938at2"/>
<protein>
    <recommendedName>
        <fullName evidence="1">Fibronectin type-III domain-containing protein</fullName>
    </recommendedName>
</protein>
<gene>
    <name evidence="2" type="ORF">SAMN04488007_3658</name>
</gene>
<dbReference type="Proteomes" id="UP000184314">
    <property type="component" value="Unassembled WGS sequence"/>
</dbReference>
<dbReference type="STRING" id="228958.SAMN04488007_3658"/>
<sequence length="401" mass="43311">MEKFTKVFVFISFLFGIQTINAQCPNLLENQATGPNSISFLSQSLSAGADSAIAVSDAGECGLTIVNNDANQPWAKYLITIDLTQNGLLAGDELITSIEVQNSNGQPRIEYNQNNTPNTALAFSSFSSSNIFNSTFIIPSDINTIDIWLFSNYTQNTPGSVTYKNLNISKVATGGGDTSSPVITSFTSTTQTSNSIDLSWSATDDQGSISYSLSQNGQNLGISTTATSYQSTGLTAETSYSFTLSVTDTSSNTTTNSINVTTSSTGTTSTGSSIWTENNSIASYVGKVGIGTSSPGNYELAVNGNIRAKEVKVETANWPDYVFDNTYVLPSLEEVQQHIAQKGHLPNIPSAKEIESNGLELGEMNRLLLEKIEEIMLYTIQQQKEIEELKLKIQNNQQNEE</sequence>
<reference evidence="3" key="1">
    <citation type="submission" date="2016-11" db="EMBL/GenBank/DDBJ databases">
        <authorList>
            <person name="Varghese N."/>
            <person name="Submissions S."/>
        </authorList>
    </citation>
    <scope>NUCLEOTIDE SEQUENCE [LARGE SCALE GENOMIC DNA]</scope>
    <source>
        <strain evidence="3">DSM 16478</strain>
    </source>
</reference>
<dbReference type="Gene3D" id="2.60.40.10">
    <property type="entry name" value="Immunoglobulins"/>
    <property type="match status" value="1"/>
</dbReference>
<evidence type="ECO:0000313" key="3">
    <source>
        <dbReference type="Proteomes" id="UP000184314"/>
    </source>
</evidence>
<dbReference type="InterPro" id="IPR013783">
    <property type="entry name" value="Ig-like_fold"/>
</dbReference>
<evidence type="ECO:0000313" key="2">
    <source>
        <dbReference type="EMBL" id="SHK68996.1"/>
    </source>
</evidence>
<accession>A0A1M6UIK4</accession>
<dbReference type="RefSeq" id="WP_073246857.1">
    <property type="nucleotide sequence ID" value="NZ_FQZX01000003.1"/>
</dbReference>
<feature type="domain" description="Fibronectin type-III" evidence="1">
    <location>
        <begin position="182"/>
        <end position="265"/>
    </location>
</feature>
<dbReference type="InterPro" id="IPR003961">
    <property type="entry name" value="FN3_dom"/>
</dbReference>
<dbReference type="AlphaFoldDB" id="A0A1M6UIK4"/>
<name>A0A1M6UIK4_9FLAO</name>
<dbReference type="PROSITE" id="PS50853">
    <property type="entry name" value="FN3"/>
    <property type="match status" value="1"/>
</dbReference>
<evidence type="ECO:0000259" key="1">
    <source>
        <dbReference type="PROSITE" id="PS50853"/>
    </source>
</evidence>
<dbReference type="SUPFAM" id="SSF49265">
    <property type="entry name" value="Fibronectin type III"/>
    <property type="match status" value="1"/>
</dbReference>